<keyword evidence="6 7" id="KW-0342">GTP-binding</keyword>
<dbReference type="InterPro" id="IPR044145">
    <property type="entry name" value="IF2_II"/>
</dbReference>
<dbReference type="CDD" id="cd03702">
    <property type="entry name" value="IF2_mtIF2_II"/>
    <property type="match status" value="1"/>
</dbReference>
<dbReference type="NCBIfam" id="TIGR00231">
    <property type="entry name" value="small_GTP"/>
    <property type="match status" value="1"/>
</dbReference>
<evidence type="ECO:0000256" key="4">
    <source>
        <dbReference type="ARBA" id="ARBA00022741"/>
    </source>
</evidence>
<comment type="similarity">
    <text evidence="1 7 8">Belongs to the TRAFAC class translation factor GTPase superfamily. Classic translation factor GTPase family. IF-2 subfamily.</text>
</comment>
<evidence type="ECO:0000256" key="5">
    <source>
        <dbReference type="ARBA" id="ARBA00022917"/>
    </source>
</evidence>
<dbReference type="InterPro" id="IPR027417">
    <property type="entry name" value="P-loop_NTPase"/>
</dbReference>
<dbReference type="InterPro" id="IPR006847">
    <property type="entry name" value="IF2_N"/>
</dbReference>
<dbReference type="HOGENOM" id="CLU_006301_0_1_10"/>
<dbReference type="AlphaFoldDB" id="X5DVE8"/>
<evidence type="ECO:0000256" key="3">
    <source>
        <dbReference type="ARBA" id="ARBA00022540"/>
    </source>
</evidence>
<dbReference type="GO" id="GO:0003924">
    <property type="term" value="F:GTPase activity"/>
    <property type="evidence" value="ECO:0007669"/>
    <property type="project" value="UniProtKB-UniRule"/>
</dbReference>
<keyword evidence="4 7" id="KW-0547">Nucleotide-binding</keyword>
<dbReference type="RefSeq" id="WP_038556363.1">
    <property type="nucleotide sequence ID" value="NZ_FOHT01000036.1"/>
</dbReference>
<dbReference type="Pfam" id="PF04760">
    <property type="entry name" value="IF2_N"/>
    <property type="match status" value="1"/>
</dbReference>
<dbReference type="Gene3D" id="3.40.50.300">
    <property type="entry name" value="P-loop containing nucleotide triphosphate hydrolases"/>
    <property type="match status" value="1"/>
</dbReference>
<organism evidence="12 14">
    <name type="scientific">Draconibacterium orientale</name>
    <dbReference type="NCBI Taxonomy" id="1168034"/>
    <lineage>
        <taxon>Bacteria</taxon>
        <taxon>Pseudomonadati</taxon>
        <taxon>Bacteroidota</taxon>
        <taxon>Bacteroidia</taxon>
        <taxon>Marinilabiliales</taxon>
        <taxon>Prolixibacteraceae</taxon>
        <taxon>Draconibacterium</taxon>
    </lineage>
</organism>
<dbReference type="Proteomes" id="UP000023772">
    <property type="component" value="Chromosome"/>
</dbReference>
<dbReference type="KEGG" id="dori:FH5T_05025"/>
<dbReference type="Pfam" id="PF00009">
    <property type="entry name" value="GTP_EFTU"/>
    <property type="match status" value="1"/>
</dbReference>
<dbReference type="InterPro" id="IPR000178">
    <property type="entry name" value="TF_IF2_bacterial-like"/>
</dbReference>
<dbReference type="InterPro" id="IPR036925">
    <property type="entry name" value="TIF_IF2_dom3_sf"/>
</dbReference>
<reference evidence="12 14" key="2">
    <citation type="submission" date="2016-10" db="EMBL/GenBank/DDBJ databases">
        <authorList>
            <person name="de Groot N.N."/>
        </authorList>
    </citation>
    <scope>NUCLEOTIDE SEQUENCE [LARGE SCALE GENOMIC DNA]</scope>
    <source>
        <strain evidence="12 14">DSM 25947</strain>
    </source>
</reference>
<feature type="compositionally biased region" description="Basic and acidic residues" evidence="9">
    <location>
        <begin position="139"/>
        <end position="211"/>
    </location>
</feature>
<proteinExistence type="inferred from homology"/>
<dbReference type="SUPFAM" id="SSF50447">
    <property type="entry name" value="Translation proteins"/>
    <property type="match status" value="2"/>
</dbReference>
<dbReference type="OrthoDB" id="9811804at2"/>
<reference evidence="11 13" key="1">
    <citation type="submission" date="2014-03" db="EMBL/GenBank/DDBJ databases">
        <title>Complete genome sequence of a deeply braunched marine Bacteroidia bacterium Draconibacterium orientale type strain FH5T.</title>
        <authorList>
            <person name="Li X."/>
            <person name="Wang X."/>
            <person name="Xie Z."/>
            <person name="Du Z."/>
            <person name="Chen G."/>
        </authorList>
    </citation>
    <scope>NUCLEOTIDE SEQUENCE [LARGE SCALE GENOMIC DNA]</scope>
    <source>
        <strain evidence="11 13">FH5</strain>
    </source>
</reference>
<gene>
    <name evidence="7" type="primary">infB</name>
    <name evidence="11" type="ORF">FH5T_05025</name>
    <name evidence="12" type="ORF">SAMN05444285_13611</name>
</gene>
<dbReference type="InterPro" id="IPR009000">
    <property type="entry name" value="Transl_B-barrel_sf"/>
</dbReference>
<dbReference type="InterPro" id="IPR000795">
    <property type="entry name" value="T_Tr_GTP-bd_dom"/>
</dbReference>
<comment type="subcellular location">
    <subcellularLocation>
        <location evidence="7">Cytoplasm</location>
    </subcellularLocation>
</comment>
<evidence type="ECO:0000259" key="10">
    <source>
        <dbReference type="PROSITE" id="PS51722"/>
    </source>
</evidence>
<feature type="compositionally biased region" description="Basic and acidic residues" evidence="9">
    <location>
        <begin position="87"/>
        <end position="132"/>
    </location>
</feature>
<keyword evidence="3 7" id="KW-0396">Initiation factor</keyword>
<feature type="region of interest" description="Disordered" evidence="9">
    <location>
        <begin position="63"/>
        <end position="399"/>
    </location>
</feature>
<feature type="compositionally biased region" description="Basic residues" evidence="9">
    <location>
        <begin position="378"/>
        <end position="392"/>
    </location>
</feature>
<feature type="compositionally biased region" description="Basic and acidic residues" evidence="9">
    <location>
        <begin position="319"/>
        <end position="339"/>
    </location>
</feature>
<feature type="domain" description="Tr-type G" evidence="10">
    <location>
        <begin position="492"/>
        <end position="662"/>
    </location>
</feature>
<dbReference type="SUPFAM" id="SSF52156">
    <property type="entry name" value="Initiation factor IF2/eIF5b, domain 3"/>
    <property type="match status" value="1"/>
</dbReference>
<dbReference type="SUPFAM" id="SSF52540">
    <property type="entry name" value="P-loop containing nucleoside triphosphate hydrolases"/>
    <property type="match status" value="1"/>
</dbReference>
<comment type="function">
    <text evidence="7 8">One of the essential components for the initiation of protein synthesis. Protects formylmethionyl-tRNA from spontaneous hydrolysis and promotes its binding to the 30S ribosomal subunits. Also involved in the hydrolysis of GTP during the formation of the 70S ribosomal complex.</text>
</comment>
<evidence type="ECO:0000256" key="2">
    <source>
        <dbReference type="ARBA" id="ARBA00020675"/>
    </source>
</evidence>
<feature type="compositionally biased region" description="Basic and acidic residues" evidence="9">
    <location>
        <begin position="63"/>
        <end position="79"/>
    </location>
</feature>
<dbReference type="InterPro" id="IPR053905">
    <property type="entry name" value="EF-G-like_DII"/>
</dbReference>
<dbReference type="PANTHER" id="PTHR43381">
    <property type="entry name" value="TRANSLATION INITIATION FACTOR IF-2-RELATED"/>
    <property type="match status" value="1"/>
</dbReference>
<feature type="compositionally biased region" description="Basic and acidic residues" evidence="9">
    <location>
        <begin position="357"/>
        <end position="373"/>
    </location>
</feature>
<dbReference type="GO" id="GO:0005525">
    <property type="term" value="F:GTP binding"/>
    <property type="evidence" value="ECO:0007669"/>
    <property type="project" value="UniProtKB-KW"/>
</dbReference>
<dbReference type="PANTHER" id="PTHR43381:SF5">
    <property type="entry name" value="TR-TYPE G DOMAIN-CONTAINING PROTEIN"/>
    <property type="match status" value="1"/>
</dbReference>
<evidence type="ECO:0000313" key="14">
    <source>
        <dbReference type="Proteomes" id="UP000181981"/>
    </source>
</evidence>
<keyword evidence="5 7" id="KW-0648">Protein biosynthesis</keyword>
<dbReference type="FunFam" id="3.40.50.10050:FF:000001">
    <property type="entry name" value="Translation initiation factor IF-2"/>
    <property type="match status" value="1"/>
</dbReference>
<evidence type="ECO:0000256" key="1">
    <source>
        <dbReference type="ARBA" id="ARBA00007733"/>
    </source>
</evidence>
<dbReference type="EMBL" id="FOHT01000036">
    <property type="protein sequence ID" value="SEU02677.1"/>
    <property type="molecule type" value="Genomic_DNA"/>
</dbReference>
<feature type="binding site" evidence="7">
    <location>
        <begin position="602"/>
        <end position="605"/>
    </location>
    <ligand>
        <name>GTP</name>
        <dbReference type="ChEBI" id="CHEBI:37565"/>
    </ligand>
</feature>
<feature type="compositionally biased region" description="Basic and acidic residues" evidence="9">
    <location>
        <begin position="244"/>
        <end position="276"/>
    </location>
</feature>
<evidence type="ECO:0000256" key="7">
    <source>
        <dbReference type="HAMAP-Rule" id="MF_00100"/>
    </source>
</evidence>
<sequence length="993" mass="110563">MVAGKTTRLSKLARQFNVGIHTIVEFLHKKGYEIDSNPNTKVAEDAVQLLEKEYKVDITIKKESEKMNLKSQRPKKEVISMEPEAESQEKEEPKTEKPAAEKKVEEKPAEEVVKKPELNVKVLDKIDLDKLNKPKKKVEKPVEEKAVEEKPAEEKPVEVKAEEKKPEKQVPVKEEVKEAPAAEKKEEPAPKAEKEEAAPKAESTPKEKVEDLIETTAPKSDDKIKVVGKIDLSNMNQKTRPAKKTKEEREKERQERKKQRIAERQGQGQDKDKDENSGFIKAKVNKLNGPTILGKIDLPEKKQEAGNQGDRKKRRKRISKDTGKVSVDRQQQKPGDRPRGKFQANKQVPGKKKRPLKKEVNEEDVQKQIKDTLARLTTKGKTKKGAKHRRDKRAAASERMQADMEQQMLDQNILKVTEFVTVAELATMMNVGVNEIISSCMSLGLFVSINQRLDAETLAVVAEEFGYKVEFVSVEIAEAIEEEEDKPEDLMPRPPIVTVMGHVDHGKTSLLDHIRSTNVIAGEAGGITQHIGAYHVSLEDGRMITFLDTPGHEAFTAMRARGAQVTDIAIIIVAADDNVMPQTIEAINHASAAGVPIVFAINKIDKPGANPEKIKEELANMNYLVEEWGGKYQSHDISAKNGIGIDDLLEKVLLEAEMLELKANANKKAQGTIIESELDRGRGYVSTLLVESGTLHVGDIIIAGQYYGHVKAMFNERNQNIKDVGPAQPAIILGLNGAPQAGDKFNVMENEREARSITNKREQLAREQGLRTQKHITLDEIGRRIAIGNFQELNLIVKGDVDGSIEALSDSLIKLSTEEIQINIIHKAVGQISESDISLAAASEAIVVGFQVRPSLNARKMAEREQIDIRLYSIIYDAINEIKAAMEGMLSPEIKEEVTGTVEVLEVFKITKVGTVAGCIVRDGKIARNSKARVIRDGIVIYDGILGSLKRFKEDVKEVKNGYECGLNIEKFNDIKVGDHIEAYHEVEVAKTL</sequence>
<name>X5DVE8_9BACT</name>
<dbReference type="FunFam" id="2.40.30.10:FF:000007">
    <property type="entry name" value="Translation initiation factor IF-2"/>
    <property type="match status" value="1"/>
</dbReference>
<dbReference type="Gene3D" id="3.40.50.10050">
    <property type="entry name" value="Translation initiation factor IF- 2, domain 3"/>
    <property type="match status" value="1"/>
</dbReference>
<protein>
    <recommendedName>
        <fullName evidence="2 7">Translation initiation factor IF-2</fullName>
    </recommendedName>
</protein>
<dbReference type="InterPro" id="IPR023115">
    <property type="entry name" value="TIF_IF2_dom3"/>
</dbReference>
<dbReference type="Pfam" id="PF11987">
    <property type="entry name" value="IF-2"/>
    <property type="match status" value="1"/>
</dbReference>
<evidence type="ECO:0000256" key="8">
    <source>
        <dbReference type="RuleBase" id="RU000644"/>
    </source>
</evidence>
<evidence type="ECO:0000313" key="11">
    <source>
        <dbReference type="EMBL" id="AHW59170.1"/>
    </source>
</evidence>
<dbReference type="FunFam" id="3.40.50.300:FF:000019">
    <property type="entry name" value="Translation initiation factor IF-2"/>
    <property type="match status" value="1"/>
</dbReference>
<feature type="binding site" evidence="7">
    <location>
        <begin position="501"/>
        <end position="508"/>
    </location>
    <ligand>
        <name>GTP</name>
        <dbReference type="ChEBI" id="CHEBI:37565"/>
    </ligand>
</feature>
<dbReference type="Pfam" id="PF22042">
    <property type="entry name" value="EF-G_D2"/>
    <property type="match status" value="1"/>
</dbReference>
<evidence type="ECO:0000313" key="12">
    <source>
        <dbReference type="EMBL" id="SEU02677.1"/>
    </source>
</evidence>
<dbReference type="STRING" id="1168034.FH5T_05025"/>
<dbReference type="CDD" id="cd01887">
    <property type="entry name" value="IF2_eIF5B"/>
    <property type="match status" value="1"/>
</dbReference>
<dbReference type="FunFam" id="2.40.30.10:FF:000008">
    <property type="entry name" value="Translation initiation factor IF-2"/>
    <property type="match status" value="1"/>
</dbReference>
<evidence type="ECO:0000256" key="9">
    <source>
        <dbReference type="SAM" id="MobiDB-lite"/>
    </source>
</evidence>
<dbReference type="Gene3D" id="2.40.30.10">
    <property type="entry name" value="Translation factors"/>
    <property type="match status" value="2"/>
</dbReference>
<feature type="binding site" evidence="7">
    <location>
        <begin position="548"/>
        <end position="552"/>
    </location>
    <ligand>
        <name>GTP</name>
        <dbReference type="ChEBI" id="CHEBI:37565"/>
    </ligand>
</feature>
<keyword evidence="7" id="KW-0963">Cytoplasm</keyword>
<evidence type="ECO:0000313" key="13">
    <source>
        <dbReference type="Proteomes" id="UP000023772"/>
    </source>
</evidence>
<dbReference type="CDD" id="cd03692">
    <property type="entry name" value="mtIF2_IVc"/>
    <property type="match status" value="1"/>
</dbReference>
<dbReference type="InterPro" id="IPR015760">
    <property type="entry name" value="TIF_IF2"/>
</dbReference>
<dbReference type="GO" id="GO:0005737">
    <property type="term" value="C:cytoplasm"/>
    <property type="evidence" value="ECO:0007669"/>
    <property type="project" value="UniProtKB-SubCell"/>
</dbReference>
<comment type="caution">
    <text evidence="7">Lacks conserved residue(s) required for the propagation of feature annotation.</text>
</comment>
<evidence type="ECO:0000256" key="6">
    <source>
        <dbReference type="ARBA" id="ARBA00023134"/>
    </source>
</evidence>
<dbReference type="EMBL" id="CP007451">
    <property type="protein sequence ID" value="AHW59170.1"/>
    <property type="molecule type" value="Genomic_DNA"/>
</dbReference>
<dbReference type="Proteomes" id="UP000181981">
    <property type="component" value="Unassembled WGS sequence"/>
</dbReference>
<dbReference type="GO" id="GO:0003743">
    <property type="term" value="F:translation initiation factor activity"/>
    <property type="evidence" value="ECO:0007669"/>
    <property type="project" value="UniProtKB-UniRule"/>
</dbReference>
<dbReference type="eggNOG" id="COG0532">
    <property type="taxonomic scope" value="Bacteria"/>
</dbReference>
<dbReference type="PROSITE" id="PS01176">
    <property type="entry name" value="IF2"/>
    <property type="match status" value="1"/>
</dbReference>
<dbReference type="PROSITE" id="PS51722">
    <property type="entry name" value="G_TR_2"/>
    <property type="match status" value="1"/>
</dbReference>
<accession>X5DVE8</accession>
<dbReference type="InterPro" id="IPR005225">
    <property type="entry name" value="Small_GTP-bd"/>
</dbReference>
<dbReference type="NCBIfam" id="TIGR00487">
    <property type="entry name" value="IF-2"/>
    <property type="match status" value="1"/>
</dbReference>
<keyword evidence="13" id="KW-1185">Reference proteome</keyword>
<dbReference type="HAMAP" id="MF_00100_B">
    <property type="entry name" value="IF_2_B"/>
    <property type="match status" value="1"/>
</dbReference>